<proteinExistence type="predicted"/>
<dbReference type="RefSeq" id="WP_148915562.1">
    <property type="nucleotide sequence ID" value="NZ_VSZS01000064.1"/>
</dbReference>
<dbReference type="SMART" id="SM00866">
    <property type="entry name" value="UTRA"/>
    <property type="match status" value="1"/>
</dbReference>
<dbReference type="GO" id="GO:0045892">
    <property type="term" value="P:negative regulation of DNA-templated transcription"/>
    <property type="evidence" value="ECO:0007669"/>
    <property type="project" value="TreeGrafter"/>
</dbReference>
<dbReference type="PRINTS" id="PR00035">
    <property type="entry name" value="HTHGNTR"/>
</dbReference>
<dbReference type="AlphaFoldDB" id="A0A5D4GRZ0"/>
<dbReference type="PANTHER" id="PTHR44846:SF1">
    <property type="entry name" value="MANNOSYL-D-GLYCERATE TRANSPORT_METABOLISM SYSTEM REPRESSOR MNGR-RELATED"/>
    <property type="match status" value="1"/>
</dbReference>
<keyword evidence="1" id="KW-0805">Transcription regulation</keyword>
<dbReference type="GO" id="GO:0003700">
    <property type="term" value="F:DNA-binding transcription factor activity"/>
    <property type="evidence" value="ECO:0007669"/>
    <property type="project" value="InterPro"/>
</dbReference>
<dbReference type="Gene3D" id="1.10.10.10">
    <property type="entry name" value="Winged helix-like DNA-binding domain superfamily/Winged helix DNA-binding domain"/>
    <property type="match status" value="1"/>
</dbReference>
<dbReference type="PROSITE" id="PS50949">
    <property type="entry name" value="HTH_GNTR"/>
    <property type="match status" value="1"/>
</dbReference>
<keyword evidence="3" id="KW-0804">Transcription</keyword>
<dbReference type="PANTHER" id="PTHR44846">
    <property type="entry name" value="MANNOSYL-D-GLYCERATE TRANSPORT/METABOLISM SYSTEM REPRESSOR MNGR-RELATED"/>
    <property type="match status" value="1"/>
</dbReference>
<dbReference type="InterPro" id="IPR000524">
    <property type="entry name" value="Tscrpt_reg_HTH_GntR"/>
</dbReference>
<comment type="caution">
    <text evidence="5">The sequence shown here is derived from an EMBL/GenBank/DDBJ whole genome shotgun (WGS) entry which is preliminary data.</text>
</comment>
<dbReference type="InterPro" id="IPR028978">
    <property type="entry name" value="Chorismate_lyase_/UTRA_dom_sf"/>
</dbReference>
<accession>A0A5D4GRZ0</accession>
<keyword evidence="2" id="KW-0238">DNA-binding</keyword>
<dbReference type="GO" id="GO:0003677">
    <property type="term" value="F:DNA binding"/>
    <property type="evidence" value="ECO:0007669"/>
    <property type="project" value="UniProtKB-KW"/>
</dbReference>
<dbReference type="InterPro" id="IPR011663">
    <property type="entry name" value="UTRA"/>
</dbReference>
<feature type="domain" description="HTH gntR-type" evidence="4">
    <location>
        <begin position="16"/>
        <end position="84"/>
    </location>
</feature>
<dbReference type="SMART" id="SM00345">
    <property type="entry name" value="HTH_GNTR"/>
    <property type="match status" value="1"/>
</dbReference>
<evidence type="ECO:0000313" key="6">
    <source>
        <dbReference type="Proteomes" id="UP000323258"/>
    </source>
</evidence>
<reference evidence="5 6" key="2">
    <citation type="submission" date="2019-09" db="EMBL/GenBank/DDBJ databases">
        <title>Mesorhizobium sp. MaA-C15 isolated from Microcystis aeruginosa.</title>
        <authorList>
            <person name="Jeong S.E."/>
            <person name="Jin H.M."/>
            <person name="Jeon C.O."/>
        </authorList>
    </citation>
    <scope>NUCLEOTIDE SEQUENCE [LARGE SCALE GENOMIC DNA]</scope>
    <source>
        <strain evidence="5 6">MaA-C15</strain>
    </source>
</reference>
<dbReference type="SUPFAM" id="SSF46785">
    <property type="entry name" value="Winged helix' DNA-binding domain"/>
    <property type="match status" value="1"/>
</dbReference>
<dbReference type="Gene3D" id="3.40.1410.10">
    <property type="entry name" value="Chorismate lyase-like"/>
    <property type="match status" value="1"/>
</dbReference>
<dbReference type="OrthoDB" id="9800645at2"/>
<dbReference type="SUPFAM" id="SSF64288">
    <property type="entry name" value="Chorismate lyase-like"/>
    <property type="match status" value="1"/>
</dbReference>
<dbReference type="Proteomes" id="UP000323258">
    <property type="component" value="Unassembled WGS sequence"/>
</dbReference>
<dbReference type="InterPro" id="IPR036390">
    <property type="entry name" value="WH_DNA-bd_sf"/>
</dbReference>
<dbReference type="Pfam" id="PF07702">
    <property type="entry name" value="UTRA"/>
    <property type="match status" value="1"/>
</dbReference>
<dbReference type="Pfam" id="PF00392">
    <property type="entry name" value="GntR"/>
    <property type="match status" value="1"/>
</dbReference>
<sequence length="262" mass="29387">MSNAAEHKQMLREDGTPYYVQLAAIIRRQIADDTWLVGDRLPTLKQMVASFGVSPMTVRHALAGLEKEGLISAERGRGTFVTAKPDMPPSVPYGLTRSPSHPGSELSFRVIASRPAEGELRIAPEDGEPLEHYRYMKRIFARHGAPFIVGEYLVADSAYRAIPENLWATQLISTLLYDTKAVGLTKVRQTFRVVSSMPQEAAELDIRVHDPVVRVRRIFQNARKEVICLAQLVYRTDGVVFDINIDIDDRNRLLELGGFPES</sequence>
<evidence type="ECO:0000256" key="1">
    <source>
        <dbReference type="ARBA" id="ARBA00023015"/>
    </source>
</evidence>
<evidence type="ECO:0000313" key="5">
    <source>
        <dbReference type="EMBL" id="TYR31591.1"/>
    </source>
</evidence>
<dbReference type="EMBL" id="VSZS01000064">
    <property type="protein sequence ID" value="TYR31591.1"/>
    <property type="molecule type" value="Genomic_DNA"/>
</dbReference>
<evidence type="ECO:0000256" key="3">
    <source>
        <dbReference type="ARBA" id="ARBA00023163"/>
    </source>
</evidence>
<dbReference type="InterPro" id="IPR036388">
    <property type="entry name" value="WH-like_DNA-bd_sf"/>
</dbReference>
<evidence type="ECO:0000256" key="2">
    <source>
        <dbReference type="ARBA" id="ARBA00023125"/>
    </source>
</evidence>
<name>A0A5D4GRZ0_9HYPH</name>
<dbReference type="CDD" id="cd07377">
    <property type="entry name" value="WHTH_GntR"/>
    <property type="match status" value="1"/>
</dbReference>
<gene>
    <name evidence="5" type="ORF">FY036_15095</name>
</gene>
<organism evidence="5 6">
    <name type="scientific">Neoaquamicrobium microcysteis</name>
    <dbReference type="NCBI Taxonomy" id="2682781"/>
    <lineage>
        <taxon>Bacteria</taxon>
        <taxon>Pseudomonadati</taxon>
        <taxon>Pseudomonadota</taxon>
        <taxon>Alphaproteobacteria</taxon>
        <taxon>Hyphomicrobiales</taxon>
        <taxon>Phyllobacteriaceae</taxon>
        <taxon>Neoaquamicrobium</taxon>
    </lineage>
</organism>
<reference evidence="5 6" key="1">
    <citation type="submission" date="2019-08" db="EMBL/GenBank/DDBJ databases">
        <authorList>
            <person name="Seo Y.L."/>
        </authorList>
    </citation>
    <scope>NUCLEOTIDE SEQUENCE [LARGE SCALE GENOMIC DNA]</scope>
    <source>
        <strain evidence="5 6">MaA-C15</strain>
    </source>
</reference>
<evidence type="ECO:0000259" key="4">
    <source>
        <dbReference type="PROSITE" id="PS50949"/>
    </source>
</evidence>
<keyword evidence="6" id="KW-1185">Reference proteome</keyword>
<protein>
    <submittedName>
        <fullName evidence="5">GntR family transcriptional regulator</fullName>
    </submittedName>
</protein>
<dbReference type="InterPro" id="IPR050679">
    <property type="entry name" value="Bact_HTH_transcr_reg"/>
</dbReference>